<comment type="similarity">
    <text evidence="2 12 13">Belongs to the SecA family.</text>
</comment>
<evidence type="ECO:0000256" key="2">
    <source>
        <dbReference type="ARBA" id="ARBA00007650"/>
    </source>
</evidence>
<organism evidence="18 19">
    <name type="scientific">Paracholeplasma manati</name>
    <dbReference type="NCBI Taxonomy" id="591373"/>
    <lineage>
        <taxon>Bacteria</taxon>
        <taxon>Bacillati</taxon>
        <taxon>Mycoplasmatota</taxon>
        <taxon>Mollicutes</taxon>
        <taxon>Acholeplasmatales</taxon>
        <taxon>Acholeplasmataceae</taxon>
        <taxon>Paracholeplasma</taxon>
    </lineage>
</organism>
<evidence type="ECO:0000256" key="9">
    <source>
        <dbReference type="ARBA" id="ARBA00022967"/>
    </source>
</evidence>
<evidence type="ECO:0000256" key="4">
    <source>
        <dbReference type="ARBA" id="ARBA00022475"/>
    </source>
</evidence>
<dbReference type="Gene3D" id="3.40.50.300">
    <property type="entry name" value="P-loop containing nucleotide triphosphate hydrolases"/>
    <property type="match status" value="3"/>
</dbReference>
<keyword evidence="6 12" id="KW-0547">Nucleotide-binding</keyword>
<evidence type="ECO:0000256" key="10">
    <source>
        <dbReference type="ARBA" id="ARBA00023010"/>
    </source>
</evidence>
<evidence type="ECO:0000256" key="1">
    <source>
        <dbReference type="ARBA" id="ARBA00004170"/>
    </source>
</evidence>
<accession>A0ABT2Y7F9</accession>
<dbReference type="InterPro" id="IPR020937">
    <property type="entry name" value="SecA_CS"/>
</dbReference>
<dbReference type="InterPro" id="IPR036266">
    <property type="entry name" value="SecA_Wing/Scaffold_sf"/>
</dbReference>
<dbReference type="RefSeq" id="WP_263608610.1">
    <property type="nucleotide sequence ID" value="NZ_JAOVQM010000004.1"/>
</dbReference>
<dbReference type="InterPro" id="IPR001650">
    <property type="entry name" value="Helicase_C-like"/>
</dbReference>
<dbReference type="InterPro" id="IPR036670">
    <property type="entry name" value="SecA_X-link_sf"/>
</dbReference>
<protein>
    <recommendedName>
        <fullName evidence="12 13">Protein translocase subunit SecA</fullName>
        <ecNumber evidence="12">7.4.2.8</ecNumber>
    </recommendedName>
</protein>
<comment type="catalytic activity">
    <reaction evidence="12">
        <text>ATP + H2O + cellular proteinSide 1 = ADP + phosphate + cellular proteinSide 2.</text>
        <dbReference type="EC" id="7.4.2.8"/>
    </reaction>
</comment>
<evidence type="ECO:0000256" key="13">
    <source>
        <dbReference type="RuleBase" id="RU003874"/>
    </source>
</evidence>
<feature type="domain" description="Helicase C-terminal" evidence="16">
    <location>
        <begin position="408"/>
        <end position="577"/>
    </location>
</feature>
<dbReference type="InterPro" id="IPR000185">
    <property type="entry name" value="SecA"/>
</dbReference>
<reference evidence="18" key="1">
    <citation type="submission" date="2022-09" db="EMBL/GenBank/DDBJ databases">
        <title>Novel Mycoplasma species identified in domestic and wild animals.</title>
        <authorList>
            <person name="Volokhov D.V."/>
            <person name="Furtak V.A."/>
            <person name="Zagorodnyaya T.A."/>
        </authorList>
    </citation>
    <scope>NUCLEOTIDE SEQUENCE</scope>
    <source>
        <strain evidence="18">Oakley</strain>
    </source>
</reference>
<evidence type="ECO:0000313" key="19">
    <source>
        <dbReference type="Proteomes" id="UP001177160"/>
    </source>
</evidence>
<evidence type="ECO:0000259" key="17">
    <source>
        <dbReference type="PROSITE" id="PS51196"/>
    </source>
</evidence>
<dbReference type="Pfam" id="PF01043">
    <property type="entry name" value="SecA_PP_bind"/>
    <property type="match status" value="1"/>
</dbReference>
<feature type="region of interest" description="Disordered" evidence="14">
    <location>
        <begin position="795"/>
        <end position="830"/>
    </location>
</feature>
<evidence type="ECO:0000256" key="7">
    <source>
        <dbReference type="ARBA" id="ARBA00022840"/>
    </source>
</evidence>
<dbReference type="CDD" id="cd17928">
    <property type="entry name" value="DEXDc_SecA"/>
    <property type="match status" value="1"/>
</dbReference>
<evidence type="ECO:0000259" key="15">
    <source>
        <dbReference type="PROSITE" id="PS51192"/>
    </source>
</evidence>
<keyword evidence="19" id="KW-1185">Reference proteome</keyword>
<comment type="caution">
    <text evidence="18">The sequence shown here is derived from an EMBL/GenBank/DDBJ whole genome shotgun (WGS) entry which is preliminary data.</text>
</comment>
<sequence length="830" mass="94806">MFKKWFDSGLKELKKAKPVADKIEKLSSSVAALSDEELKNKTEEFKQRFQQGASLDDLMVEAYAVVREASRRVTGMYPYYVQLLGAIAIHGGNIAEMKTGEGKTLTAVMPAYLNALNGLGVHIVTVNEYLARREAEGEIGDIYRFLGLTVGLNIRELTPDQKKEAYACDILYSTNSELGFDYLRDHMVLYAKDMVQKRGLNYAIIDEVDSILIDEARTPLIISGGAKQNQNLYAAADRFAKYLKDEDYIIDIESKTIELSESGIVRAEQMFRIENLYDINNVTLLHHINNALRANYIMFRDKDYMVVDNAVLIIDQFTGRVLPGRQFSEGLHQALEAKENVEIKKETVTVATITYQNFFRMYKKLSGMTGTAKTEEEEFREIYNMYVVEVPTNEPVIRVDAPDFLFVTLEDKYNALIDDVQERHEKGQPILLGTVAVETSEVLSKLLTRRGIKHDVLNAKQHEREADIIAKAGHKYAVTIATNMAGRGTDIKLGEGVVELGGLAVIGSERHESRRIDNQLRGRSGRQGDPGYSRFYLSAEDELLMRFGGETFKQRIAMISKLNTDKEATKPQPLESKMFSRFVSSAQKRIEGQNYDTRKTVLKYDDVLRKQREIMYAERTFVLTEANIEPFVIKAIESYIDSAVAPLMVQVGKNKFEINDEAIHVTFDGVLFVRGTVDKQKLAELDEKGIPAYLKSLAMHEIENKKAQFPEEIFNEFLKVISLRVIDTFWMRHIDQMSELRQAVTLQQYGQANPLQIYQKEGFNKFREMTLNISKDIATYVLRAQIRVNSEREEVVKNTKTNEGGELRNKKPSKVKQNHNQRNMPNWKRR</sequence>
<dbReference type="Pfam" id="PF07517">
    <property type="entry name" value="SecA_DEAD"/>
    <property type="match status" value="1"/>
</dbReference>
<dbReference type="SMART" id="SM00958">
    <property type="entry name" value="SecA_PP_bind"/>
    <property type="match status" value="1"/>
</dbReference>
<dbReference type="EC" id="7.4.2.8" evidence="12"/>
<dbReference type="PANTHER" id="PTHR30612">
    <property type="entry name" value="SECA INNER MEMBRANE COMPONENT OF SEC PROTEIN SECRETION SYSTEM"/>
    <property type="match status" value="1"/>
</dbReference>
<dbReference type="PROSITE" id="PS51194">
    <property type="entry name" value="HELICASE_CTER"/>
    <property type="match status" value="1"/>
</dbReference>
<evidence type="ECO:0000256" key="11">
    <source>
        <dbReference type="ARBA" id="ARBA00023136"/>
    </source>
</evidence>
<dbReference type="SUPFAM" id="SSF81767">
    <property type="entry name" value="Pre-protein crosslinking domain of SecA"/>
    <property type="match status" value="1"/>
</dbReference>
<dbReference type="InterPro" id="IPR014018">
    <property type="entry name" value="SecA_motor_DEAD"/>
</dbReference>
<feature type="compositionally biased region" description="Basic residues" evidence="14">
    <location>
        <begin position="810"/>
        <end position="819"/>
    </location>
</feature>
<comment type="subunit">
    <text evidence="12">Monomer and homodimer. Part of the essential Sec protein translocation apparatus which comprises SecA, SecYEG and auxiliary proteins SecDF. Other proteins may also be involved.</text>
</comment>
<dbReference type="PROSITE" id="PS51192">
    <property type="entry name" value="HELICASE_ATP_BIND_1"/>
    <property type="match status" value="1"/>
</dbReference>
<dbReference type="InterPro" id="IPR011130">
    <property type="entry name" value="SecA_preprotein_X-link_dom"/>
</dbReference>
<name>A0ABT2Y7F9_9MOLU</name>
<evidence type="ECO:0000256" key="8">
    <source>
        <dbReference type="ARBA" id="ARBA00022927"/>
    </source>
</evidence>
<feature type="binding site" evidence="12">
    <location>
        <begin position="100"/>
        <end position="104"/>
    </location>
    <ligand>
        <name>ATP</name>
        <dbReference type="ChEBI" id="CHEBI:30616"/>
    </ligand>
</feature>
<dbReference type="CDD" id="cd18803">
    <property type="entry name" value="SF2_C_secA"/>
    <property type="match status" value="1"/>
</dbReference>
<dbReference type="PROSITE" id="PS51196">
    <property type="entry name" value="SECA_MOTOR_DEAD"/>
    <property type="match status" value="1"/>
</dbReference>
<feature type="binding site" evidence="12">
    <location>
        <position position="82"/>
    </location>
    <ligand>
        <name>ATP</name>
        <dbReference type="ChEBI" id="CHEBI:30616"/>
    </ligand>
</feature>
<comment type="function">
    <text evidence="12">Part of the Sec protein translocase complex. Interacts with the SecYEG preprotein conducting channel. Has a central role in coupling the hydrolysis of ATP to the transfer of proteins into and across the cell membrane, serving as an ATP-driven molecular motor driving the stepwise translocation of polypeptide chains across the membrane.</text>
</comment>
<evidence type="ECO:0000256" key="14">
    <source>
        <dbReference type="SAM" id="MobiDB-lite"/>
    </source>
</evidence>
<keyword evidence="11 12" id="KW-0472">Membrane</keyword>
<dbReference type="SUPFAM" id="SSF81886">
    <property type="entry name" value="Helical scaffold and wing domains of SecA"/>
    <property type="match status" value="1"/>
</dbReference>
<evidence type="ECO:0000313" key="18">
    <source>
        <dbReference type="EMBL" id="MCV2232423.1"/>
    </source>
</evidence>
<keyword evidence="10 12" id="KW-0811">Translocation</keyword>
<dbReference type="Pfam" id="PF07516">
    <property type="entry name" value="SecA_SW"/>
    <property type="match status" value="1"/>
</dbReference>
<comment type="subcellular location">
    <subcellularLocation>
        <location evidence="12">Cell membrane</location>
        <topology evidence="12">Peripheral membrane protein</topology>
        <orientation evidence="12">Cytoplasmic side</orientation>
    </subcellularLocation>
    <subcellularLocation>
        <location evidence="12">Cytoplasm</location>
    </subcellularLocation>
    <subcellularLocation>
        <location evidence="1">Membrane</location>
        <topology evidence="1">Peripheral membrane protein</topology>
    </subcellularLocation>
    <text evidence="12">Distribution is 50-50.</text>
</comment>
<feature type="domain" description="SecA family profile" evidence="17">
    <location>
        <begin position="1"/>
        <end position="568"/>
    </location>
</feature>
<dbReference type="SMART" id="SM00957">
    <property type="entry name" value="SecA_DEAD"/>
    <property type="match status" value="1"/>
</dbReference>
<dbReference type="EMBL" id="JAOVQM010000004">
    <property type="protein sequence ID" value="MCV2232423.1"/>
    <property type="molecule type" value="Genomic_DNA"/>
</dbReference>
<gene>
    <name evidence="12 18" type="primary">secA</name>
    <name evidence="18" type="ORF">N7548_06250</name>
</gene>
<dbReference type="InterPro" id="IPR044722">
    <property type="entry name" value="SecA_SF2_C"/>
</dbReference>
<keyword evidence="8 12" id="KW-0653">Protein transport</keyword>
<feature type="binding site" evidence="12">
    <location>
        <position position="490"/>
    </location>
    <ligand>
        <name>ATP</name>
        <dbReference type="ChEBI" id="CHEBI:30616"/>
    </ligand>
</feature>
<dbReference type="HAMAP" id="MF_01382">
    <property type="entry name" value="SecA"/>
    <property type="match status" value="1"/>
</dbReference>
<dbReference type="InterPro" id="IPR011116">
    <property type="entry name" value="SecA_Wing/Scaffold"/>
</dbReference>
<proteinExistence type="inferred from homology"/>
<evidence type="ECO:0000256" key="12">
    <source>
        <dbReference type="HAMAP-Rule" id="MF_01382"/>
    </source>
</evidence>
<keyword evidence="9 12" id="KW-1278">Translocase</keyword>
<dbReference type="SUPFAM" id="SSF52540">
    <property type="entry name" value="P-loop containing nucleoside triphosphate hydrolases"/>
    <property type="match status" value="2"/>
</dbReference>
<evidence type="ECO:0000259" key="16">
    <source>
        <dbReference type="PROSITE" id="PS51194"/>
    </source>
</evidence>
<keyword evidence="3 12" id="KW-0813">Transport</keyword>
<dbReference type="Pfam" id="PF21090">
    <property type="entry name" value="P-loop_SecA"/>
    <property type="match status" value="2"/>
</dbReference>
<dbReference type="PROSITE" id="PS01312">
    <property type="entry name" value="SECA"/>
    <property type="match status" value="1"/>
</dbReference>
<dbReference type="Gene3D" id="1.10.3060.10">
    <property type="entry name" value="Helical scaffold and wing domains of SecA"/>
    <property type="match status" value="1"/>
</dbReference>
<dbReference type="InterPro" id="IPR014001">
    <property type="entry name" value="Helicase_ATP-bd"/>
</dbReference>
<dbReference type="InterPro" id="IPR011115">
    <property type="entry name" value="SecA_DEAD"/>
</dbReference>
<evidence type="ECO:0000256" key="3">
    <source>
        <dbReference type="ARBA" id="ARBA00022448"/>
    </source>
</evidence>
<dbReference type="PANTHER" id="PTHR30612:SF0">
    <property type="entry name" value="CHLOROPLAST PROTEIN-TRANSPORTING ATPASE"/>
    <property type="match status" value="1"/>
</dbReference>
<keyword evidence="4 12" id="KW-1003">Cell membrane</keyword>
<keyword evidence="5 12" id="KW-0963">Cytoplasm</keyword>
<dbReference type="InterPro" id="IPR027417">
    <property type="entry name" value="P-loop_NTPase"/>
</dbReference>
<dbReference type="NCBIfam" id="TIGR00963">
    <property type="entry name" value="secA"/>
    <property type="match status" value="1"/>
</dbReference>
<dbReference type="NCBIfam" id="NF006630">
    <property type="entry name" value="PRK09200.1"/>
    <property type="match status" value="1"/>
</dbReference>
<feature type="domain" description="Helicase ATP-binding" evidence="15">
    <location>
        <begin position="84"/>
        <end position="246"/>
    </location>
</feature>
<dbReference type="PRINTS" id="PR00906">
    <property type="entry name" value="SECA"/>
</dbReference>
<evidence type="ECO:0000256" key="6">
    <source>
        <dbReference type="ARBA" id="ARBA00022741"/>
    </source>
</evidence>
<evidence type="ECO:0000256" key="5">
    <source>
        <dbReference type="ARBA" id="ARBA00022490"/>
    </source>
</evidence>
<dbReference type="Gene3D" id="3.90.1440.10">
    <property type="entry name" value="SecA, preprotein cross-linking domain"/>
    <property type="match status" value="1"/>
</dbReference>
<keyword evidence="7 12" id="KW-0067">ATP-binding</keyword>
<dbReference type="Proteomes" id="UP001177160">
    <property type="component" value="Unassembled WGS sequence"/>
</dbReference>